<feature type="DNA-binding region" description="OmpR/PhoB-type" evidence="3">
    <location>
        <begin position="6"/>
        <end position="104"/>
    </location>
</feature>
<dbReference type="SUPFAM" id="SSF46894">
    <property type="entry name" value="C-terminal effector domain of the bipartite response regulators"/>
    <property type="match status" value="1"/>
</dbReference>
<keyword evidence="4" id="KW-1133">Transmembrane helix</keyword>
<dbReference type="InterPro" id="IPR032485">
    <property type="entry name" value="LRP1-like_beta_prop"/>
</dbReference>
<dbReference type="CDD" id="cd00383">
    <property type="entry name" value="trans_reg_C"/>
    <property type="match status" value="1"/>
</dbReference>
<gene>
    <name evidence="6" type="ORF">RM573_13960</name>
</gene>
<dbReference type="PANTHER" id="PTHR36842">
    <property type="entry name" value="PROTEIN TOLB HOMOLOG"/>
    <property type="match status" value="1"/>
</dbReference>
<dbReference type="Pfam" id="PF00486">
    <property type="entry name" value="Trans_reg_C"/>
    <property type="match status" value="1"/>
</dbReference>
<evidence type="ECO:0000256" key="3">
    <source>
        <dbReference type="PROSITE-ProRule" id="PRU01091"/>
    </source>
</evidence>
<dbReference type="Gene3D" id="1.10.10.10">
    <property type="entry name" value="Winged helix-like DNA-binding domain superfamily/Winged helix DNA-binding domain"/>
    <property type="match status" value="1"/>
</dbReference>
<dbReference type="InterPro" id="IPR036388">
    <property type="entry name" value="WH-like_DNA-bd_sf"/>
</dbReference>
<proteinExistence type="inferred from homology"/>
<dbReference type="EMBL" id="JAVRIF010000008">
    <property type="protein sequence ID" value="MDT0604710.1"/>
    <property type="molecule type" value="Genomic_DNA"/>
</dbReference>
<name>A0ABU3A478_9GAMM</name>
<dbReference type="InterPro" id="IPR016032">
    <property type="entry name" value="Sig_transdc_resp-reg_C-effctor"/>
</dbReference>
<dbReference type="Proteomes" id="UP001266357">
    <property type="component" value="Unassembled WGS sequence"/>
</dbReference>
<evidence type="ECO:0000313" key="6">
    <source>
        <dbReference type="EMBL" id="MDT0604710.1"/>
    </source>
</evidence>
<keyword evidence="7" id="KW-1185">Reference proteome</keyword>
<organism evidence="6 7">
    <name type="scientific">Thalassotalea castellviae</name>
    <dbReference type="NCBI Taxonomy" id="3075612"/>
    <lineage>
        <taxon>Bacteria</taxon>
        <taxon>Pseudomonadati</taxon>
        <taxon>Pseudomonadota</taxon>
        <taxon>Gammaproteobacteria</taxon>
        <taxon>Alteromonadales</taxon>
        <taxon>Colwelliaceae</taxon>
        <taxon>Thalassotalea</taxon>
    </lineage>
</organism>
<dbReference type="RefSeq" id="WP_311583312.1">
    <property type="nucleotide sequence ID" value="NZ_JAVRIF010000008.1"/>
</dbReference>
<keyword evidence="4" id="KW-0812">Transmembrane</keyword>
<dbReference type="SMART" id="SM00862">
    <property type="entry name" value="Trans_reg_C"/>
    <property type="match status" value="1"/>
</dbReference>
<dbReference type="SUPFAM" id="SSF82171">
    <property type="entry name" value="DPP6 N-terminal domain-like"/>
    <property type="match status" value="2"/>
</dbReference>
<dbReference type="InterPro" id="IPR001867">
    <property type="entry name" value="OmpR/PhoB-type_DNA-bd"/>
</dbReference>
<dbReference type="InterPro" id="IPR011042">
    <property type="entry name" value="6-blade_b-propeller_TolB-like"/>
</dbReference>
<reference evidence="6 7" key="1">
    <citation type="submission" date="2023-09" db="EMBL/GenBank/DDBJ databases">
        <authorList>
            <person name="Rey-Velasco X."/>
        </authorList>
    </citation>
    <scope>NUCLEOTIDE SEQUENCE [LARGE SCALE GENOMIC DNA]</scope>
    <source>
        <strain evidence="6 7">W431</strain>
    </source>
</reference>
<evidence type="ECO:0000256" key="2">
    <source>
        <dbReference type="ARBA" id="ARBA00023125"/>
    </source>
</evidence>
<feature type="transmembrane region" description="Helical" evidence="4">
    <location>
        <begin position="130"/>
        <end position="147"/>
    </location>
</feature>
<evidence type="ECO:0000256" key="4">
    <source>
        <dbReference type="SAM" id="Phobius"/>
    </source>
</evidence>
<protein>
    <submittedName>
        <fullName evidence="6">Winged helix-turn-helix domain-containing protein</fullName>
    </submittedName>
</protein>
<dbReference type="Pfam" id="PF16472">
    <property type="entry name" value="DUF5050"/>
    <property type="match status" value="1"/>
</dbReference>
<dbReference type="PANTHER" id="PTHR36842:SF1">
    <property type="entry name" value="PROTEIN TOLB"/>
    <property type="match status" value="1"/>
</dbReference>
<evidence type="ECO:0000313" key="7">
    <source>
        <dbReference type="Proteomes" id="UP001266357"/>
    </source>
</evidence>
<feature type="domain" description="OmpR/PhoB-type" evidence="5">
    <location>
        <begin position="6"/>
        <end position="104"/>
    </location>
</feature>
<dbReference type="Pfam" id="PF07676">
    <property type="entry name" value="PD40"/>
    <property type="match status" value="1"/>
</dbReference>
<comment type="similarity">
    <text evidence="1">Belongs to the TolB family.</text>
</comment>
<sequence length="688" mass="78783">MAFVGGEKFELGPYLVLPEHNKLVVDGKECKVEPKIMAVLCYLIANKGEVVSREQIAETLWPNTVTGLEVVTRAIFELRKILKDDPKQPRYIETIARKGYCFIYDLSEIKRPSVTENAVSSTPPIDYKNTVVWGVLIAILIALFYWFQDIPTKSTSFPSQTSFLTDIDVFADSPAISPDGKSLLFTKKSHFKERYNELTLLDIDSHKQTVINTGSSFKLPLWLANSQSWYYVKCPQRLKCEVVEHNIATNEKSTLYTANNMIISLALSLESQQLFLSVLTNNRIQLKQIDLNSQHKLATTIELPETANPHLLLFKDLNTLFVAATVSDGITHLYRYDMNKKAFQLITKKFSRLYGMSLKDEKSLWVAGELAGQKGLWSFNVNNYKIETAVNSLPDHTPMLVTSPLNQQSLIYKNNSRTINIERVGNIDIPKMDKVNSSLIDMNAFYSPKNKTLYFSSNRNGLYDIWKFDGGNVERVTNIKANMIDRPIIGPQGNTLAFVARTKLKSELTLFDLSGEKEIKRLLLPNKIFLLSWSYDEKFIYFSTYEDEQYNIYKFNVLTFEKEKILLNAGAIAQESVDGNYLYYGDMEKAQLMRKSKEGQVDVMFKIPLEDIKGIRPNTLKVIDETFYYIGTLDNKTVLKQYSFIDQTLKVHTELPNDIYVTDITKGEEIGVIFDRFSKMNSKLIYLQ</sequence>
<dbReference type="PROSITE" id="PS51755">
    <property type="entry name" value="OMPR_PHOB"/>
    <property type="match status" value="1"/>
</dbReference>
<evidence type="ECO:0000259" key="5">
    <source>
        <dbReference type="PROSITE" id="PS51755"/>
    </source>
</evidence>
<dbReference type="Gene3D" id="2.120.10.30">
    <property type="entry name" value="TolB, C-terminal domain"/>
    <property type="match status" value="1"/>
</dbReference>
<keyword evidence="4" id="KW-0472">Membrane</keyword>
<accession>A0ABU3A478</accession>
<comment type="caution">
    <text evidence="6">The sequence shown here is derived from an EMBL/GenBank/DDBJ whole genome shotgun (WGS) entry which is preliminary data.</text>
</comment>
<keyword evidence="2 3" id="KW-0238">DNA-binding</keyword>
<dbReference type="InterPro" id="IPR011659">
    <property type="entry name" value="WD40"/>
</dbReference>
<evidence type="ECO:0000256" key="1">
    <source>
        <dbReference type="ARBA" id="ARBA00009820"/>
    </source>
</evidence>